<dbReference type="Proteomes" id="UP000198855">
    <property type="component" value="Unassembled WGS sequence"/>
</dbReference>
<dbReference type="SUPFAM" id="SSF49785">
    <property type="entry name" value="Galactose-binding domain-like"/>
    <property type="match status" value="1"/>
</dbReference>
<evidence type="ECO:0000313" key="4">
    <source>
        <dbReference type="Proteomes" id="UP000198855"/>
    </source>
</evidence>
<evidence type="ECO:0000256" key="1">
    <source>
        <dbReference type="SAM" id="SignalP"/>
    </source>
</evidence>
<reference evidence="4" key="1">
    <citation type="submission" date="2016-10" db="EMBL/GenBank/DDBJ databases">
        <authorList>
            <person name="Varghese N."/>
            <person name="Submissions S."/>
        </authorList>
    </citation>
    <scope>NUCLEOTIDE SEQUENCE [LARGE SCALE GENOMIC DNA]</scope>
    <source>
        <strain evidence="4">CGMCC 1.10784</strain>
    </source>
</reference>
<feature type="domain" description="F5/8 type C" evidence="2">
    <location>
        <begin position="520"/>
        <end position="658"/>
    </location>
</feature>
<dbReference type="InterPro" id="IPR008979">
    <property type="entry name" value="Galactose-bd-like_sf"/>
</dbReference>
<evidence type="ECO:0000259" key="2">
    <source>
        <dbReference type="PROSITE" id="PS50022"/>
    </source>
</evidence>
<organism evidence="3 4">
    <name type="scientific">Paenibacillus catalpae</name>
    <dbReference type="NCBI Taxonomy" id="1045775"/>
    <lineage>
        <taxon>Bacteria</taxon>
        <taxon>Bacillati</taxon>
        <taxon>Bacillota</taxon>
        <taxon>Bacilli</taxon>
        <taxon>Bacillales</taxon>
        <taxon>Paenibacillaceae</taxon>
        <taxon>Paenibacillus</taxon>
    </lineage>
</organism>
<feature type="chain" id="PRO_5011709978" evidence="1">
    <location>
        <begin position="29"/>
        <end position="662"/>
    </location>
</feature>
<accession>A0A1I1T0C4</accession>
<keyword evidence="4" id="KW-1185">Reference proteome</keyword>
<proteinExistence type="predicted"/>
<dbReference type="InterPro" id="IPR000421">
    <property type="entry name" value="FA58C"/>
</dbReference>
<dbReference type="AlphaFoldDB" id="A0A1I1T0C4"/>
<dbReference type="Pfam" id="PF22633">
    <property type="entry name" value="F5_F8_type_C_2"/>
    <property type="match status" value="1"/>
</dbReference>
<name>A0A1I1T0C4_9BACL</name>
<dbReference type="PROSITE" id="PS50022">
    <property type="entry name" value="FA58C_3"/>
    <property type="match status" value="1"/>
</dbReference>
<sequence>MHMKFRKTSGFVASILLSLAIFPGTMSADNAAPSPVSSQVYSEQPFSIQVVDSETGRGIPAVELRTTNNMTYYTDSAGYVAFKEAGLMNDTVFFHLSSDGYKVPQDMFGYYGQAVEVTPGGSATLTMERVNIAERLYRLTGQGIYRDSQLLGKTPPIEDPLLNGKVMGQDSVQTIKYKGKLYWFWGDTDRVAYPLGNFRVTGATSKLPGQGGLDPDVGVDLDYFTQEDGFVKSLVPPLPDGANIAWVFGLMTAKDSTGRERLLAGYSTHDPNLSAFGILQFNDQTEQFEQLVQFPDKDDWRHPGGQASYYKENGKGYWVFTEHRMPNLRVPATYDSIKDYTKYESFTPLKPGTTYNGANTQLERDAAGKLVWGWKNNTPPLKQDQEKELIRLGLIKENDPRYFQLKDVDTGADVTIAGSSVEWNDYRHRYVMFGQQMGGSTSGLGEMWFAEAPAPQGPWTTAKKIITHDNYTFYNPAHDEFFDKEGGRYIYLEATYTNTFTDSEPTPRYNYNQMMYKLDLANPKLGLTPLATDLANGKAITSSSQEKGHSASLANDGNSQTFWTSASKRPQWLKVDLGVPSTIQRVVLNWGTTYGRAYQLQVSNDGKKWTNVYSTTAGDGGVDEIKLKDMKARYIRMYGTPRSVFDGYSVRDFEVYGTPQNT</sequence>
<dbReference type="OrthoDB" id="210667at2"/>
<keyword evidence="1" id="KW-0732">Signal</keyword>
<gene>
    <name evidence="3" type="ORF">SAMN05216378_0300</name>
</gene>
<dbReference type="STRING" id="1045775.SAMN05216378_0300"/>
<protein>
    <submittedName>
        <fullName evidence="3">F5/8 type C domain-containing protein</fullName>
    </submittedName>
</protein>
<feature type="signal peptide" evidence="1">
    <location>
        <begin position="1"/>
        <end position="28"/>
    </location>
</feature>
<dbReference type="Gene3D" id="2.60.120.260">
    <property type="entry name" value="Galactose-binding domain-like"/>
    <property type="match status" value="1"/>
</dbReference>
<dbReference type="RefSeq" id="WP_091180182.1">
    <property type="nucleotide sequence ID" value="NZ_FOMT01000001.1"/>
</dbReference>
<evidence type="ECO:0000313" key="3">
    <source>
        <dbReference type="EMBL" id="SFD52134.1"/>
    </source>
</evidence>
<dbReference type="EMBL" id="FOMT01000001">
    <property type="protein sequence ID" value="SFD52134.1"/>
    <property type="molecule type" value="Genomic_DNA"/>
</dbReference>